<name>A0A7D9M7Y0_PARCT</name>
<comment type="caution">
    <text evidence="1">The sequence shown here is derived from an EMBL/GenBank/DDBJ whole genome shotgun (WGS) entry which is preliminary data.</text>
</comment>
<dbReference type="CDD" id="cd01650">
    <property type="entry name" value="RT_nLTR_like"/>
    <property type="match status" value="1"/>
</dbReference>
<dbReference type="EMBL" id="CACRXK020030568">
    <property type="protein sequence ID" value="CAB4042661.1"/>
    <property type="molecule type" value="Genomic_DNA"/>
</dbReference>
<dbReference type="Pfam" id="PF00078">
    <property type="entry name" value="RVT_1"/>
    <property type="match status" value="1"/>
</dbReference>
<evidence type="ECO:0000313" key="2">
    <source>
        <dbReference type="Proteomes" id="UP001152795"/>
    </source>
</evidence>
<organism evidence="1 2">
    <name type="scientific">Paramuricea clavata</name>
    <name type="common">Red gorgonian</name>
    <name type="synonym">Violescent sea-whip</name>
    <dbReference type="NCBI Taxonomy" id="317549"/>
    <lineage>
        <taxon>Eukaryota</taxon>
        <taxon>Metazoa</taxon>
        <taxon>Cnidaria</taxon>
        <taxon>Anthozoa</taxon>
        <taxon>Octocorallia</taxon>
        <taxon>Malacalcyonacea</taxon>
        <taxon>Plexauridae</taxon>
        <taxon>Paramuricea</taxon>
    </lineage>
</organism>
<evidence type="ECO:0000313" key="1">
    <source>
        <dbReference type="EMBL" id="CAB4042661.1"/>
    </source>
</evidence>
<gene>
    <name evidence="1" type="ORF">PACLA_8A016095</name>
</gene>
<dbReference type="Proteomes" id="UP001152795">
    <property type="component" value="Unassembled WGS sequence"/>
</dbReference>
<keyword evidence="2" id="KW-1185">Reference proteome</keyword>
<sequence>MNKRDFHLRKASKTHAEVDWSAYRQARNYVSNKIKSQKRRFHRKEFDNNLGNPTAFWKTIKRVFPNKKGNSTVPDCMKTSEGLVTDKRTIGENFNSFFTTAASRLMESVQPMDNILGSDDDFTDGRFVFHPVSYSFIYRQPTKLKVNKATGLDQIPSCMLKDGVSIIANSVTYLVNLSLSVGSMPDEWKQAKVIPLYKSGCREDMDNYRPISILPVISKIAETAVNVQLQQYLTQHNLLSSVQSGFRKYHSTQTAVTFFSDSIRRNTEAGQMTGALFIDLRKAFDTVPHRALISKLSRFGIKEKSLEWFKSYLSRRTQEFSVF</sequence>
<dbReference type="OrthoDB" id="5960351at2759"/>
<accession>A0A7D9M7Y0</accession>
<protein>
    <submittedName>
        <fullName evidence="1">Uncharacterized protein</fullName>
    </submittedName>
</protein>
<dbReference type="PANTHER" id="PTHR47510:SF3">
    <property type="entry name" value="ENDO_EXONUCLEASE_PHOSPHATASE DOMAIN-CONTAINING PROTEIN"/>
    <property type="match status" value="1"/>
</dbReference>
<dbReference type="SUPFAM" id="SSF56672">
    <property type="entry name" value="DNA/RNA polymerases"/>
    <property type="match status" value="1"/>
</dbReference>
<proteinExistence type="predicted"/>
<dbReference type="InterPro" id="IPR043502">
    <property type="entry name" value="DNA/RNA_pol_sf"/>
</dbReference>
<reference evidence="1" key="1">
    <citation type="submission" date="2020-04" db="EMBL/GenBank/DDBJ databases">
        <authorList>
            <person name="Alioto T."/>
            <person name="Alioto T."/>
            <person name="Gomez Garrido J."/>
        </authorList>
    </citation>
    <scope>NUCLEOTIDE SEQUENCE</scope>
    <source>
        <strain evidence="1">A484AB</strain>
    </source>
</reference>
<dbReference type="PANTHER" id="PTHR47510">
    <property type="entry name" value="REVERSE TRANSCRIPTASE DOMAIN-CONTAINING PROTEIN"/>
    <property type="match status" value="1"/>
</dbReference>
<dbReference type="InterPro" id="IPR000477">
    <property type="entry name" value="RT_dom"/>
</dbReference>
<dbReference type="AlphaFoldDB" id="A0A7D9M7Y0"/>
<dbReference type="PROSITE" id="PS50878">
    <property type="entry name" value="RT_POL"/>
    <property type="match status" value="1"/>
</dbReference>